<comment type="caution">
    <text evidence="6">The sequence shown here is derived from an EMBL/GenBank/DDBJ whole genome shotgun (WGS) entry which is preliminary data.</text>
</comment>
<evidence type="ECO:0000256" key="1">
    <source>
        <dbReference type="ARBA" id="ARBA00022737"/>
    </source>
</evidence>
<evidence type="ECO:0000256" key="2">
    <source>
        <dbReference type="ARBA" id="ARBA00023043"/>
    </source>
</evidence>
<feature type="domain" description="Protein kinase" evidence="5">
    <location>
        <begin position="89"/>
        <end position="406"/>
    </location>
</feature>
<dbReference type="GO" id="GO:0005524">
    <property type="term" value="F:ATP binding"/>
    <property type="evidence" value="ECO:0007669"/>
    <property type="project" value="InterPro"/>
</dbReference>
<dbReference type="GO" id="GO:0004672">
    <property type="term" value="F:protein kinase activity"/>
    <property type="evidence" value="ECO:0007669"/>
    <property type="project" value="InterPro"/>
</dbReference>
<organism evidence="6 7">
    <name type="scientific">Trichoglossum hirsutum</name>
    <dbReference type="NCBI Taxonomy" id="265104"/>
    <lineage>
        <taxon>Eukaryota</taxon>
        <taxon>Fungi</taxon>
        <taxon>Dikarya</taxon>
        <taxon>Ascomycota</taxon>
        <taxon>Pezizomycotina</taxon>
        <taxon>Geoglossomycetes</taxon>
        <taxon>Geoglossales</taxon>
        <taxon>Geoglossaceae</taxon>
        <taxon>Trichoglossum</taxon>
    </lineage>
</organism>
<dbReference type="SUPFAM" id="SSF48403">
    <property type="entry name" value="Ankyrin repeat"/>
    <property type="match status" value="2"/>
</dbReference>
<gene>
    <name evidence="6" type="ORF">GP486_004596</name>
</gene>
<evidence type="ECO:0000256" key="3">
    <source>
        <dbReference type="PROSITE-ProRule" id="PRU00023"/>
    </source>
</evidence>
<keyword evidence="1" id="KW-0677">Repeat</keyword>
<proteinExistence type="predicted"/>
<feature type="repeat" description="ANK" evidence="3">
    <location>
        <begin position="1147"/>
        <end position="1179"/>
    </location>
</feature>
<dbReference type="PROSITE" id="PS50088">
    <property type="entry name" value="ANK_REPEAT"/>
    <property type="match status" value="4"/>
</dbReference>
<dbReference type="SMART" id="SM00220">
    <property type="entry name" value="S_TKc"/>
    <property type="match status" value="1"/>
</dbReference>
<feature type="repeat" description="ANK" evidence="3">
    <location>
        <begin position="669"/>
        <end position="701"/>
    </location>
</feature>
<name>A0A9P8LAW0_9PEZI</name>
<dbReference type="PROSITE" id="PS50011">
    <property type="entry name" value="PROTEIN_KINASE_DOM"/>
    <property type="match status" value="1"/>
</dbReference>
<feature type="region of interest" description="Disordered" evidence="4">
    <location>
        <begin position="1"/>
        <end position="48"/>
    </location>
</feature>
<feature type="compositionally biased region" description="Polar residues" evidence="4">
    <location>
        <begin position="35"/>
        <end position="48"/>
    </location>
</feature>
<keyword evidence="7" id="KW-1185">Reference proteome</keyword>
<feature type="compositionally biased region" description="Polar residues" evidence="4">
    <location>
        <begin position="1318"/>
        <end position="1334"/>
    </location>
</feature>
<dbReference type="InterPro" id="IPR036770">
    <property type="entry name" value="Ankyrin_rpt-contain_sf"/>
</dbReference>
<dbReference type="PROSITE" id="PS00108">
    <property type="entry name" value="PROTEIN_KINASE_ST"/>
    <property type="match status" value="1"/>
</dbReference>
<dbReference type="Pfam" id="PF00069">
    <property type="entry name" value="Pkinase"/>
    <property type="match status" value="1"/>
</dbReference>
<feature type="repeat" description="ANK" evidence="3">
    <location>
        <begin position="985"/>
        <end position="1017"/>
    </location>
</feature>
<dbReference type="SUPFAM" id="SSF56112">
    <property type="entry name" value="Protein kinase-like (PK-like)"/>
    <property type="match status" value="1"/>
</dbReference>
<sequence>MDISISSLSLEVPAPPSGSSSARGLSENSVLECAQSAQGGTGNPPTSQTWQEPIDFIAIVALVLEYDVHHLELESNTGIEPQPWQGKNMYTSFSLGEGASSFLELHAMRQDVDLPDRSLRHGDRVALKRAFVDRFDDDVGITPEQYDFIKRELRIFCHKKLRSHENICQLLFVGWEEYSPAPVLALELAEYGTLKDLLFDTDLRDHGSLATKLVLDVASGLSALHEAGIVHGDVKTGNILVFAHAHRKVVAKLSDFSDSIYLADNGQAWMPVGGTHAWRAPECYGTAQYSLKKTDVYSFGLCALAILAQGIWYESANNTSLGDCFLVRMKELDGKTKNEVQAQVTSWKQDANDMVLRWGLQWADNFTEGHDMAKENALFVVSACLWREPEKRKDMETVTQRLLELLGPAGEQRRFSGLNDLTVSRDTRDDGPGSGSDGPDDESQGRSESNKRMFELRVASISSKGIRNLHFSKSRMLRALEKIASPALSFDFPQVDDILEESANLNYADMLFQIAKGSNPVIPTGTHEKSVLRACEAAAQVAECYSIGFGVAQDFATARKWLAVSARCGKMDHAIYFSIIDDALGHTELFRPEVAMRELWLLATASGGCTETFRILKESRPDLYPIAERIRRRSGGILRNARDPEATVNRIVERLNNQNRHIDHKVPPIGYTLLHFAVALGYDAAVEGILEKGADVNAMDFTSCTPLQLAATCGNGQIVDILLRHGADPCIGSDIFRFTPLHFLSFVEDEFLDSVADTMIRSADQLSVISSKRGSVGLENPTQSLEGTPLQWAARKPNPRLFVKLLDKHLTFSATVVDLDDILVHLAATYQSSMLDVVIPQVSRLRTSGLPLDPSGLDQLLLRCVKDPPGVRHLVVHRGAYEKAKLDTVEVLLKAGADPFRLSTTQSQSRGSILQHIVVGDDLDILKRIVAYAQDRQLDLRASLEDTRHFSGRNAFQRAIYTSSWRVFQYLAQSPYVDLDFRSETGMTALHAAATGDDPRFIDVLLRLGCDPYAHSVDGRTPFQSAIFFKAFNSASRLLQSDACNPERLFAATIESCNPAGFTLFASVLAASVTNYRHTVNFTSIRFLESVGAFTFANNVLNGSTLLDMIALLYPSIRPDYEAFDCALLEYILSQAPPEALNRHDAHGLTPLHWMVMRGNLSAITTLLTHPSSRSQVDVNIKTIEATPTVVDSQIERIGSNAGKTALNLALLRRTRIPDFIKLGGQREMRQWGLRTEAIIDVLKEAGGLLGSASTEADELEVTGVAIAHPGDNIIGSLLAPVLGQRYTAEANSHGGAWPLRLQRGRNPSNEEEDLEDGNSQGSEPTAETVTATNHGIRKDMT</sequence>
<dbReference type="InterPro" id="IPR011009">
    <property type="entry name" value="Kinase-like_dom_sf"/>
</dbReference>
<feature type="region of interest" description="Disordered" evidence="4">
    <location>
        <begin position="417"/>
        <end position="449"/>
    </location>
</feature>
<protein>
    <recommendedName>
        <fullName evidence="5">Protein kinase domain-containing protein</fullName>
    </recommendedName>
</protein>
<dbReference type="InterPro" id="IPR002110">
    <property type="entry name" value="Ankyrin_rpt"/>
</dbReference>
<dbReference type="EMBL" id="JAGHQM010000746">
    <property type="protein sequence ID" value="KAH0558758.1"/>
    <property type="molecule type" value="Genomic_DNA"/>
</dbReference>
<evidence type="ECO:0000313" key="6">
    <source>
        <dbReference type="EMBL" id="KAH0558758.1"/>
    </source>
</evidence>
<dbReference type="SMART" id="SM00248">
    <property type="entry name" value="ANK"/>
    <property type="match status" value="8"/>
</dbReference>
<dbReference type="Proteomes" id="UP000750711">
    <property type="component" value="Unassembled WGS sequence"/>
</dbReference>
<dbReference type="Gene3D" id="1.10.510.10">
    <property type="entry name" value="Transferase(Phosphotransferase) domain 1"/>
    <property type="match status" value="1"/>
</dbReference>
<evidence type="ECO:0000313" key="7">
    <source>
        <dbReference type="Proteomes" id="UP000750711"/>
    </source>
</evidence>
<dbReference type="PANTHER" id="PTHR24198">
    <property type="entry name" value="ANKYRIN REPEAT AND PROTEIN KINASE DOMAIN-CONTAINING PROTEIN"/>
    <property type="match status" value="1"/>
</dbReference>
<feature type="compositionally biased region" description="Low complexity" evidence="4">
    <location>
        <begin position="17"/>
        <end position="26"/>
    </location>
</feature>
<evidence type="ECO:0000256" key="4">
    <source>
        <dbReference type="SAM" id="MobiDB-lite"/>
    </source>
</evidence>
<dbReference type="Pfam" id="PF00023">
    <property type="entry name" value="Ank"/>
    <property type="match status" value="2"/>
</dbReference>
<accession>A0A9P8LAW0</accession>
<dbReference type="PROSITE" id="PS50297">
    <property type="entry name" value="ANK_REP_REGION"/>
    <property type="match status" value="3"/>
</dbReference>
<reference evidence="6" key="1">
    <citation type="submission" date="2021-03" db="EMBL/GenBank/DDBJ databases">
        <title>Comparative genomics and phylogenomic investigation of the class Geoglossomycetes provide insights into ecological specialization and systematics.</title>
        <authorList>
            <person name="Melie T."/>
            <person name="Pirro S."/>
            <person name="Miller A.N."/>
            <person name="Quandt A."/>
        </authorList>
    </citation>
    <scope>NUCLEOTIDE SEQUENCE</scope>
    <source>
        <strain evidence="6">CAQ_001_2017</strain>
    </source>
</reference>
<dbReference type="InterPro" id="IPR008271">
    <property type="entry name" value="Ser/Thr_kinase_AS"/>
</dbReference>
<dbReference type="PANTHER" id="PTHR24198:SF165">
    <property type="entry name" value="ANKYRIN REPEAT-CONTAINING PROTEIN-RELATED"/>
    <property type="match status" value="1"/>
</dbReference>
<keyword evidence="2 3" id="KW-0040">ANK repeat</keyword>
<dbReference type="Pfam" id="PF12796">
    <property type="entry name" value="Ank_2"/>
    <property type="match status" value="1"/>
</dbReference>
<feature type="repeat" description="ANK" evidence="3">
    <location>
        <begin position="702"/>
        <end position="734"/>
    </location>
</feature>
<evidence type="ECO:0000259" key="5">
    <source>
        <dbReference type="PROSITE" id="PS50011"/>
    </source>
</evidence>
<feature type="region of interest" description="Disordered" evidence="4">
    <location>
        <begin position="1298"/>
        <end position="1342"/>
    </location>
</feature>
<dbReference type="InterPro" id="IPR000719">
    <property type="entry name" value="Prot_kinase_dom"/>
</dbReference>
<dbReference type="Gene3D" id="1.25.40.20">
    <property type="entry name" value="Ankyrin repeat-containing domain"/>
    <property type="match status" value="2"/>
</dbReference>